<dbReference type="SUPFAM" id="SSF54928">
    <property type="entry name" value="RNA-binding domain, RBD"/>
    <property type="match status" value="2"/>
</dbReference>
<proteinExistence type="predicted"/>
<dbReference type="GO" id="GO:0003729">
    <property type="term" value="F:mRNA binding"/>
    <property type="evidence" value="ECO:0007669"/>
    <property type="project" value="InterPro"/>
</dbReference>
<feature type="domain" description="RRM" evidence="4">
    <location>
        <begin position="129"/>
        <end position="208"/>
    </location>
</feature>
<dbReference type="CDD" id="cd12344">
    <property type="entry name" value="RRM1_SECp43_like"/>
    <property type="match status" value="1"/>
</dbReference>
<dbReference type="EMBL" id="QQZK01000012">
    <property type="protein sequence ID" value="KAF5104164.1"/>
    <property type="molecule type" value="Genomic_DNA"/>
</dbReference>
<dbReference type="InterPro" id="IPR035979">
    <property type="entry name" value="RBD_domain_sf"/>
</dbReference>
<reference evidence="5 7" key="1">
    <citation type="submission" date="2014-03" db="EMBL/GenBank/DDBJ databases">
        <authorList>
            <person name="Casaregola S."/>
        </authorList>
    </citation>
    <scope>NUCLEOTIDE SEQUENCE [LARGE SCALE GENOMIC DNA]</scope>
    <source>
        <strain evidence="5 7">CLIB 918</strain>
    </source>
</reference>
<dbReference type="STRING" id="1173061.A0A0J9X5C1"/>
<evidence type="ECO:0000256" key="2">
    <source>
        <dbReference type="ARBA" id="ARBA00022884"/>
    </source>
</evidence>
<feature type="domain" description="RRM" evidence="4">
    <location>
        <begin position="36"/>
        <end position="115"/>
    </location>
</feature>
<dbReference type="FunFam" id="3.30.70.330:FF:000227">
    <property type="entry name" value="mRNA binding post-transcriptional regulator"/>
    <property type="match status" value="1"/>
</dbReference>
<name>A0A0J9X5C1_GEOCN</name>
<evidence type="ECO:0000313" key="7">
    <source>
        <dbReference type="Proteomes" id="UP000242525"/>
    </source>
</evidence>
<dbReference type="AlphaFoldDB" id="A0A0J9X5C1"/>
<dbReference type="FunFam" id="3.30.70.330:FF:000159">
    <property type="entry name" value="tRNA selenocysteine 1-associated protein 1"/>
    <property type="match status" value="1"/>
</dbReference>
<dbReference type="InterPro" id="IPR012677">
    <property type="entry name" value="Nucleotide-bd_a/b_plait_sf"/>
</dbReference>
<reference evidence="6" key="3">
    <citation type="submission" date="2020-01" db="EMBL/GenBank/DDBJ databases">
        <authorList>
            <person name="Perkins V."/>
            <person name="Lessard M.-H."/>
            <person name="Dugat-Bony E."/>
            <person name="Frenette M."/>
            <person name="Labrie S."/>
        </authorList>
    </citation>
    <scope>NUCLEOTIDE SEQUENCE</scope>
    <source>
        <strain evidence="6">LMA-70</strain>
    </source>
</reference>
<comment type="caution">
    <text evidence="5">The sequence shown here is derived from an EMBL/GenBank/DDBJ whole genome shotgun (WGS) entry which is preliminary data.</text>
</comment>
<dbReference type="OrthoDB" id="446113at2759"/>
<organism evidence="5 7">
    <name type="scientific">Geotrichum candidum</name>
    <name type="common">Oospora lactis</name>
    <name type="synonym">Dipodascus geotrichum</name>
    <dbReference type="NCBI Taxonomy" id="1173061"/>
    <lineage>
        <taxon>Eukaryota</taxon>
        <taxon>Fungi</taxon>
        <taxon>Dikarya</taxon>
        <taxon>Ascomycota</taxon>
        <taxon>Saccharomycotina</taxon>
        <taxon>Dipodascomycetes</taxon>
        <taxon>Dipodascales</taxon>
        <taxon>Dipodascaceae</taxon>
        <taxon>Geotrichum</taxon>
    </lineage>
</organism>
<dbReference type="Gene3D" id="3.30.70.330">
    <property type="match status" value="3"/>
</dbReference>
<dbReference type="Pfam" id="PF00076">
    <property type="entry name" value="RRM_1"/>
    <property type="match status" value="3"/>
</dbReference>
<evidence type="ECO:0000256" key="1">
    <source>
        <dbReference type="ARBA" id="ARBA00022737"/>
    </source>
</evidence>
<evidence type="ECO:0000259" key="4">
    <source>
        <dbReference type="PROSITE" id="PS50102"/>
    </source>
</evidence>
<dbReference type="GO" id="GO:0005829">
    <property type="term" value="C:cytosol"/>
    <property type="evidence" value="ECO:0007669"/>
    <property type="project" value="TreeGrafter"/>
</dbReference>
<dbReference type="InterPro" id="IPR000504">
    <property type="entry name" value="RRM_dom"/>
</dbReference>
<dbReference type="Proteomes" id="UP000750522">
    <property type="component" value="Unassembled WGS sequence"/>
</dbReference>
<dbReference type="PANTHER" id="PTHR47640:SF10">
    <property type="entry name" value="TRNA SELENOCYSTEINE 1-ASSOCIATED PROTEIN 1-RELATED"/>
    <property type="match status" value="1"/>
</dbReference>
<dbReference type="FunFam" id="3.30.70.330:FF:000065">
    <property type="entry name" value="mRNA binding post-transcriptional regulator"/>
    <property type="match status" value="1"/>
</dbReference>
<dbReference type="PROSITE" id="PS50102">
    <property type="entry name" value="RRM"/>
    <property type="match status" value="3"/>
</dbReference>
<evidence type="ECO:0000313" key="5">
    <source>
        <dbReference type="EMBL" id="CDO52353.1"/>
    </source>
</evidence>
<keyword evidence="1" id="KW-0677">Repeat</keyword>
<sequence length="444" mass="47800">MSYAYDYAAIKNAAHSAPPTDRVASAVPTDSGADSKTIWMGELEPWLDEAAIKKIWSLYGENVSVKLIRDKFSGSPSGYCFVEFANSAAATKALTLNGQPIPNTQRVFKLNWASGGGLQDKRDDRGPEFSIFVGDLSPEVTEIELYQLFQARYPSCKSAKVMTDAATNTSRGYGFVRFGDETERQRALTEMQGFFAGSRPMRISTATPKNKSLGGVANGNNIQGNTNLLNQSGGNFNVGVQSPGYYNPSASLNQFTDPFNTTVFVGGLSNLVTPDELRSYFTSFGTITYVKIPPGKGCGFVQFISRQAAEAAITQMQGYPIGNTRVRLSWGRSQSTNGPPNTPYRPTPPSNAFPQMAVPPQASFSPFGPVNPQAAHIHSSVGPNGDLIPSGIPPQTGAAQIVPGQDPSEPIPVARLNELYMAAREGRLDRIEADGRGYHGVYAQ</sequence>
<keyword evidence="2 3" id="KW-0694">RNA-binding</keyword>
<dbReference type="Proteomes" id="UP000242525">
    <property type="component" value="Unassembled WGS sequence"/>
</dbReference>
<feature type="domain" description="RRM" evidence="4">
    <location>
        <begin position="261"/>
        <end position="333"/>
    </location>
</feature>
<keyword evidence="7" id="KW-1185">Reference proteome</keyword>
<evidence type="ECO:0000313" key="6">
    <source>
        <dbReference type="EMBL" id="KAF5104164.1"/>
    </source>
</evidence>
<reference evidence="6" key="2">
    <citation type="journal article" date="2020" name="Front. Microbiol.">
        <title>Phenotypic and Genetic Characterization of the Cheese Ripening Yeast Geotrichum candidum.</title>
        <authorList>
            <person name="Perkins V."/>
            <person name="Vignola S."/>
            <person name="Lessard M.H."/>
            <person name="Plante P.L."/>
            <person name="Corbeil J."/>
            <person name="Dugat-Bony E."/>
            <person name="Frenette M."/>
            <person name="Labrie S."/>
        </authorList>
    </citation>
    <scope>NUCLEOTIDE SEQUENCE</scope>
    <source>
        <strain evidence="6">LMA-70</strain>
    </source>
</reference>
<evidence type="ECO:0000256" key="3">
    <source>
        <dbReference type="PROSITE-ProRule" id="PRU00176"/>
    </source>
</evidence>
<dbReference type="InterPro" id="IPR050825">
    <property type="entry name" value="RBM42_RBP45_47-like"/>
</dbReference>
<dbReference type="PANTHER" id="PTHR47640">
    <property type="entry name" value="TRNA SELENOCYSTEINE 1-ASSOCIATED PROTEIN 1-RELATED-RELATED"/>
    <property type="match status" value="1"/>
</dbReference>
<dbReference type="EMBL" id="CCBN010000003">
    <property type="protein sequence ID" value="CDO52353.1"/>
    <property type="molecule type" value="Genomic_DNA"/>
</dbReference>
<protein>
    <submittedName>
        <fullName evidence="5">Similar to Saccharomyces cerevisiae YNL016W PUB1 Poly (A)+ RNA-binding protein, abundant mRNP-component protein that binds mRNA and is required for stability of many mRNAs</fullName>
    </submittedName>
</protein>
<dbReference type="GO" id="GO:0006376">
    <property type="term" value="P:mRNA splice site recognition"/>
    <property type="evidence" value="ECO:0007669"/>
    <property type="project" value="TreeGrafter"/>
</dbReference>
<dbReference type="SMART" id="SM00360">
    <property type="entry name" value="RRM"/>
    <property type="match status" value="3"/>
</dbReference>
<gene>
    <name evidence="5" type="ORF">BN980_GECA03s00560g</name>
    <name evidence="6" type="ORF">DV451_000904</name>
</gene>
<accession>A0A0J9X5C1</accession>